<organism evidence="3 4">
    <name type="scientific">Penstemon smallii</name>
    <dbReference type="NCBI Taxonomy" id="265156"/>
    <lineage>
        <taxon>Eukaryota</taxon>
        <taxon>Viridiplantae</taxon>
        <taxon>Streptophyta</taxon>
        <taxon>Embryophyta</taxon>
        <taxon>Tracheophyta</taxon>
        <taxon>Spermatophyta</taxon>
        <taxon>Magnoliopsida</taxon>
        <taxon>eudicotyledons</taxon>
        <taxon>Gunneridae</taxon>
        <taxon>Pentapetalae</taxon>
        <taxon>asterids</taxon>
        <taxon>lamiids</taxon>
        <taxon>Lamiales</taxon>
        <taxon>Plantaginaceae</taxon>
        <taxon>Cheloneae</taxon>
        <taxon>Penstemon</taxon>
    </lineage>
</organism>
<dbReference type="Pfam" id="PF25334">
    <property type="entry name" value="C2_GRDP"/>
    <property type="match status" value="1"/>
</dbReference>
<dbReference type="PANTHER" id="PTHR34365:SF7">
    <property type="entry name" value="GLYCINE-RICH DOMAIN-CONTAINING PROTEIN 1"/>
    <property type="match status" value="1"/>
</dbReference>
<sequence length="852" mass="91843">MEREQELEWKEAQSIVINVDLVSAAKRHLEFLAAVDRKRWLYEGQGLDRAIYRYNACWLPLLAKHSKSPLFEGPLVVPFDCEWVWHCHRLNPVRYKTDCREFYGRILDNEKVVSSLEGTSRNATEEIWKTLYPGEPFELDLANTLQDNTYVKKDLEKFTKYDLISAVHRQSPFFYQVSRPHMNDNRYLEGAVARYKGFLHLIKRNKEKSIPSFSVPTYDVDLIWHTHQLHPVSYCKDLLKIMGKILEHDDTDSDRTKGQKLDVGYSGTTKTFEEMYGCRYWRAGAMYRGSAPSPVRTTPFSGISAKKAGTFNENQKIILPKRKALEVMLEFVGVRNLPEDHKGSLYVSFSKAQPDEIFSAKRSLTICSESGEKQVASFQCEPNGHLVFELISLLPTTKASKTMGTTSMPLEDFLSPESNLTVEKWLELVPSSNIMGSKPIGLRVAISVTIPTPAPYVLHMTRSRMFSKNSCLFPLPVRVLAKSWTDVVDDAGNLVMSLQMRDSKKPKGKKKLAREVVCIMESGETRTLAEFAESEWSIVNSPWSLQLPNTNNDDGHILELTGPHTVRLYSGGRLDYESRRCEKHKVEHGQPDRHLITAVEFSEKEPYGKAVAVLDLKSGTVKVKEEWFLMPSFILNYIFGNISRKEGYNNLITSSKISNVEGLSTEVVSQKEVEAVKENGLITVKVGAASGGCGSGCGSGCGNAVRSVESGGGCGSGCGGGCGDMAKAGGCGSGCGGGCGDMAKSSGCGSGCGGGCGDMVKSGGCGSGCGGGCGDMVKSGGCGSGCGGGCGDMVKSGGCGSGCGGGCGDMVKSSMGKCGGCGGGCGGGGGGGCGGGCSNKQVGVPGNEIVVA</sequence>
<proteinExistence type="predicted"/>
<dbReference type="PANTHER" id="PTHR34365">
    <property type="entry name" value="ENOLASE (DUF1399)"/>
    <property type="match status" value="1"/>
</dbReference>
<gene>
    <name evidence="3" type="ORF">ACJIZ3_002336</name>
</gene>
<name>A0ABD3U8X7_9LAMI</name>
<dbReference type="Pfam" id="PF25335">
    <property type="entry name" value="GRDP_C"/>
    <property type="match status" value="1"/>
</dbReference>
<comment type="caution">
    <text evidence="3">The sequence shown here is derived from an EMBL/GenBank/DDBJ whole genome shotgun (WGS) entry which is preliminary data.</text>
</comment>
<evidence type="ECO:0000259" key="2">
    <source>
        <dbReference type="Pfam" id="PF25335"/>
    </source>
</evidence>
<dbReference type="Pfam" id="PF07173">
    <property type="entry name" value="GRDP-like"/>
    <property type="match status" value="1"/>
</dbReference>
<protein>
    <recommendedName>
        <fullName evidence="5">Glycine-rich domain-containing protein 1</fullName>
    </recommendedName>
</protein>
<evidence type="ECO:0008006" key="5">
    <source>
        <dbReference type="Google" id="ProtNLM"/>
    </source>
</evidence>
<dbReference type="InterPro" id="IPR009836">
    <property type="entry name" value="GRDP-like"/>
</dbReference>
<accession>A0ABD3U8X7</accession>
<dbReference type="InterPro" id="IPR057458">
    <property type="entry name" value="GRDP_C2"/>
</dbReference>
<evidence type="ECO:0000313" key="3">
    <source>
        <dbReference type="EMBL" id="KAL3844933.1"/>
    </source>
</evidence>
<reference evidence="3 4" key="1">
    <citation type="submission" date="2024-12" db="EMBL/GenBank/DDBJ databases">
        <title>The unique morphological basis and parallel evolutionary history of personate flowers in Penstemon.</title>
        <authorList>
            <person name="Depatie T.H."/>
            <person name="Wessinger C.A."/>
        </authorList>
    </citation>
    <scope>NUCLEOTIDE SEQUENCE [LARGE SCALE GENOMIC DNA]</scope>
    <source>
        <strain evidence="3">WTNN_2</strain>
        <tissue evidence="3">Leaf</tissue>
    </source>
</reference>
<keyword evidence="4" id="KW-1185">Reference proteome</keyword>
<dbReference type="AlphaFoldDB" id="A0ABD3U8X7"/>
<feature type="domain" description="GRDP C2" evidence="1">
    <location>
        <begin position="322"/>
        <end position="450"/>
    </location>
</feature>
<evidence type="ECO:0000259" key="1">
    <source>
        <dbReference type="Pfam" id="PF25334"/>
    </source>
</evidence>
<feature type="domain" description="GRPD C-terminal" evidence="2">
    <location>
        <begin position="487"/>
        <end position="623"/>
    </location>
</feature>
<evidence type="ECO:0000313" key="4">
    <source>
        <dbReference type="Proteomes" id="UP001634393"/>
    </source>
</evidence>
<dbReference type="EMBL" id="JBJXBP010000002">
    <property type="protein sequence ID" value="KAL3844933.1"/>
    <property type="molecule type" value="Genomic_DNA"/>
</dbReference>
<dbReference type="Proteomes" id="UP001634393">
    <property type="component" value="Unassembled WGS sequence"/>
</dbReference>
<dbReference type="InterPro" id="IPR057518">
    <property type="entry name" value="GRDP_C"/>
</dbReference>